<keyword evidence="3" id="KW-1185">Reference proteome</keyword>
<accession>A0A939T3U7</accession>
<evidence type="ECO:0000313" key="3">
    <source>
        <dbReference type="Proteomes" id="UP000669179"/>
    </source>
</evidence>
<protein>
    <submittedName>
        <fullName evidence="2">LysM peptidoglycan-binding domain-containing protein</fullName>
    </submittedName>
</protein>
<dbReference type="Pfam" id="PF01476">
    <property type="entry name" value="LysM"/>
    <property type="match status" value="1"/>
</dbReference>
<dbReference type="CDD" id="cd00118">
    <property type="entry name" value="LysM"/>
    <property type="match status" value="1"/>
</dbReference>
<dbReference type="InterPro" id="IPR018392">
    <property type="entry name" value="LysM"/>
</dbReference>
<comment type="caution">
    <text evidence="2">The sequence shown here is derived from an EMBL/GenBank/DDBJ whole genome shotgun (WGS) entry which is preliminary data.</text>
</comment>
<dbReference type="SMART" id="SM00257">
    <property type="entry name" value="LysM"/>
    <property type="match status" value="1"/>
</dbReference>
<dbReference type="EMBL" id="JAGEOJ010000014">
    <property type="protein sequence ID" value="MBO2451701.1"/>
    <property type="molecule type" value="Genomic_DNA"/>
</dbReference>
<gene>
    <name evidence="2" type="ORF">J4573_31740</name>
</gene>
<organism evidence="2 3">
    <name type="scientific">Actinomadura barringtoniae</name>
    <dbReference type="NCBI Taxonomy" id="1427535"/>
    <lineage>
        <taxon>Bacteria</taxon>
        <taxon>Bacillati</taxon>
        <taxon>Actinomycetota</taxon>
        <taxon>Actinomycetes</taxon>
        <taxon>Streptosporangiales</taxon>
        <taxon>Thermomonosporaceae</taxon>
        <taxon>Actinomadura</taxon>
    </lineage>
</organism>
<sequence length="105" mass="10765">MATTMPSPGVRLTRRGRAVLTGGAATVLLVGFWLTAGHGAQAGSGRVERPANAQTVTVGPGDTLWSIAAASRPSADPRVTVQRIIDLNGLGGSIVQPGQRITLPR</sequence>
<dbReference type="AlphaFoldDB" id="A0A939T3U7"/>
<reference evidence="2" key="1">
    <citation type="submission" date="2021-03" db="EMBL/GenBank/DDBJ databases">
        <authorList>
            <person name="Kanchanasin P."/>
            <person name="Saeng-In P."/>
            <person name="Phongsopitanun W."/>
            <person name="Yuki M."/>
            <person name="Kudo T."/>
            <person name="Ohkuma M."/>
            <person name="Tanasupawat S."/>
        </authorList>
    </citation>
    <scope>NUCLEOTIDE SEQUENCE</scope>
    <source>
        <strain evidence="2">GKU 128</strain>
    </source>
</reference>
<proteinExistence type="predicted"/>
<dbReference type="Proteomes" id="UP000669179">
    <property type="component" value="Unassembled WGS sequence"/>
</dbReference>
<dbReference type="InterPro" id="IPR036779">
    <property type="entry name" value="LysM_dom_sf"/>
</dbReference>
<dbReference type="PROSITE" id="PS51782">
    <property type="entry name" value="LYSM"/>
    <property type="match status" value="1"/>
</dbReference>
<dbReference type="RefSeq" id="WP_208259612.1">
    <property type="nucleotide sequence ID" value="NZ_JAGEOJ010000014.1"/>
</dbReference>
<evidence type="ECO:0000313" key="2">
    <source>
        <dbReference type="EMBL" id="MBO2451701.1"/>
    </source>
</evidence>
<evidence type="ECO:0000259" key="1">
    <source>
        <dbReference type="PROSITE" id="PS51782"/>
    </source>
</evidence>
<dbReference type="Gene3D" id="3.10.350.10">
    <property type="entry name" value="LysM domain"/>
    <property type="match status" value="1"/>
</dbReference>
<dbReference type="SUPFAM" id="SSF54106">
    <property type="entry name" value="LysM domain"/>
    <property type="match status" value="1"/>
</dbReference>
<feature type="domain" description="LysM" evidence="1">
    <location>
        <begin position="54"/>
        <end position="103"/>
    </location>
</feature>
<name>A0A939T3U7_9ACTN</name>